<name>A0A066WLN1_9FLAO</name>
<dbReference type="RefSeq" id="WP_035660267.1">
    <property type="nucleotide sequence ID" value="NZ_JNCA01000019.1"/>
</dbReference>
<dbReference type="PATRIC" id="fig|1492738.3.peg.2132"/>
<dbReference type="eggNOG" id="COG2971">
    <property type="taxonomic scope" value="Bacteria"/>
</dbReference>
<sequence>MKLIVDSGSTKADWIAIDDHGKVLFTTQTLGLNPEILEGDEIISRIDDRFDIQQSKKTATHLFFYGAGCGTDRMKNSLTAVFQGYFSNAKVVVEEDTYAAVYATTPKDEKAIVCILGTGSNCSYFDGTQLHQKVQSLGYIVMDDSSGNVFGKELIRKYYFNKMPKELAVEFEKEYNVDPDFIKSKLYKEPNPNAYLATFAKFLIQHKETEFCQKIIRKGMKTFVKNYIQQYDNCNEVPIHFIGSIAYYLKEELQEIFEKYNLQLGNVLRRPIDGLISYHVANK</sequence>
<reference evidence="1 2" key="1">
    <citation type="submission" date="2014-05" db="EMBL/GenBank/DDBJ databases">
        <title>Genome Sequence of Flavobacterium sp. EM1321.</title>
        <authorList>
            <person name="Shin S.-K."/>
            <person name="Yi H."/>
        </authorList>
    </citation>
    <scope>NUCLEOTIDE SEQUENCE [LARGE SCALE GENOMIC DNA]</scope>
    <source>
        <strain evidence="1 2">EM1321</strain>
    </source>
</reference>
<dbReference type="SUPFAM" id="SSF53067">
    <property type="entry name" value="Actin-like ATPase domain"/>
    <property type="match status" value="2"/>
</dbReference>
<keyword evidence="2" id="KW-1185">Reference proteome</keyword>
<dbReference type="STRING" id="1492738.FEM21_21430"/>
<keyword evidence="1" id="KW-0808">Transferase</keyword>
<proteinExistence type="predicted"/>
<protein>
    <submittedName>
        <fullName evidence="1">N-acetylglucosamine kinase-like protein</fullName>
    </submittedName>
</protein>
<dbReference type="EMBL" id="JNCA01000019">
    <property type="protein sequence ID" value="KDN54761.1"/>
    <property type="molecule type" value="Genomic_DNA"/>
</dbReference>
<dbReference type="AlphaFoldDB" id="A0A066WLN1"/>
<dbReference type="CDD" id="cd24079">
    <property type="entry name" value="ASKHA_NBD_PG1100-like"/>
    <property type="match status" value="1"/>
</dbReference>
<comment type="caution">
    <text evidence="1">The sequence shown here is derived from an EMBL/GenBank/DDBJ whole genome shotgun (WGS) entry which is preliminary data.</text>
</comment>
<dbReference type="Gene3D" id="3.30.420.40">
    <property type="match status" value="2"/>
</dbReference>
<evidence type="ECO:0000313" key="2">
    <source>
        <dbReference type="Proteomes" id="UP000027064"/>
    </source>
</evidence>
<dbReference type="Gene3D" id="1.10.720.160">
    <property type="match status" value="1"/>
</dbReference>
<dbReference type="Proteomes" id="UP000027064">
    <property type="component" value="Unassembled WGS sequence"/>
</dbReference>
<accession>A0A066WLN1</accession>
<organism evidence="1 2">
    <name type="scientific">Flavobacterium seoulense</name>
    <dbReference type="NCBI Taxonomy" id="1492738"/>
    <lineage>
        <taxon>Bacteria</taxon>
        <taxon>Pseudomonadati</taxon>
        <taxon>Bacteroidota</taxon>
        <taxon>Flavobacteriia</taxon>
        <taxon>Flavobacteriales</taxon>
        <taxon>Flavobacteriaceae</taxon>
        <taxon>Flavobacterium</taxon>
    </lineage>
</organism>
<dbReference type="OrthoDB" id="871343at2"/>
<gene>
    <name evidence="1" type="ORF">FEM21_21430</name>
</gene>
<evidence type="ECO:0000313" key="1">
    <source>
        <dbReference type="EMBL" id="KDN54761.1"/>
    </source>
</evidence>
<dbReference type="GO" id="GO:0016301">
    <property type="term" value="F:kinase activity"/>
    <property type="evidence" value="ECO:0007669"/>
    <property type="project" value="UniProtKB-KW"/>
</dbReference>
<dbReference type="InterPro" id="IPR043129">
    <property type="entry name" value="ATPase_NBD"/>
</dbReference>
<keyword evidence="1" id="KW-0418">Kinase</keyword>